<evidence type="ECO:0000256" key="8">
    <source>
        <dbReference type="SAM" id="Phobius"/>
    </source>
</evidence>
<dbReference type="Pfam" id="PF18967">
    <property type="entry name" value="PycTM"/>
    <property type="match status" value="1"/>
</dbReference>
<name>A0A1I5EZ42_9PSEU</name>
<feature type="domain" description="Pycsar effector protein" evidence="9">
    <location>
        <begin position="21"/>
        <end position="159"/>
    </location>
</feature>
<dbReference type="Proteomes" id="UP000270697">
    <property type="component" value="Unassembled WGS sequence"/>
</dbReference>
<organism evidence="11 12">
    <name type="scientific">Saccharopolyspora antimicrobica</name>
    <dbReference type="NCBI Taxonomy" id="455193"/>
    <lineage>
        <taxon>Bacteria</taxon>
        <taxon>Bacillati</taxon>
        <taxon>Actinomycetota</taxon>
        <taxon>Actinomycetes</taxon>
        <taxon>Pseudonocardiales</taxon>
        <taxon>Pseudonocardiaceae</taxon>
        <taxon>Saccharopolyspora</taxon>
    </lineage>
</organism>
<evidence type="ECO:0000256" key="7">
    <source>
        <dbReference type="ARBA" id="ARBA00023136"/>
    </source>
</evidence>
<keyword evidence="6" id="KW-0051">Antiviral defense</keyword>
<evidence type="ECO:0000256" key="2">
    <source>
        <dbReference type="ARBA" id="ARBA00022475"/>
    </source>
</evidence>
<evidence type="ECO:0000313" key="13">
    <source>
        <dbReference type="Proteomes" id="UP000270697"/>
    </source>
</evidence>
<gene>
    <name evidence="10" type="ORF">ATL45_1900</name>
    <name evidence="11" type="ORF">SAMN05421805_110105</name>
</gene>
<dbReference type="EMBL" id="FOUP01000010">
    <property type="protein sequence ID" value="SFO16798.1"/>
    <property type="molecule type" value="Genomic_DNA"/>
</dbReference>
<evidence type="ECO:0000313" key="11">
    <source>
        <dbReference type="EMBL" id="SFO16798.1"/>
    </source>
</evidence>
<comment type="subcellular location">
    <subcellularLocation>
        <location evidence="1">Cell membrane</location>
    </subcellularLocation>
</comment>
<evidence type="ECO:0000256" key="3">
    <source>
        <dbReference type="ARBA" id="ARBA00022692"/>
    </source>
</evidence>
<dbReference type="EMBL" id="RBXX01000002">
    <property type="protein sequence ID" value="RKT83607.1"/>
    <property type="molecule type" value="Genomic_DNA"/>
</dbReference>
<dbReference type="GO" id="GO:0051607">
    <property type="term" value="P:defense response to virus"/>
    <property type="evidence" value="ECO:0007669"/>
    <property type="project" value="UniProtKB-KW"/>
</dbReference>
<evidence type="ECO:0000313" key="12">
    <source>
        <dbReference type="Proteomes" id="UP000199398"/>
    </source>
</evidence>
<dbReference type="GO" id="GO:0005886">
    <property type="term" value="C:plasma membrane"/>
    <property type="evidence" value="ECO:0007669"/>
    <property type="project" value="UniProtKB-SubCell"/>
</dbReference>
<protein>
    <recommendedName>
        <fullName evidence="9">Pycsar effector protein domain-containing protein</fullName>
    </recommendedName>
</protein>
<accession>A0A1I5EZ42</accession>
<feature type="transmembrane region" description="Helical" evidence="8">
    <location>
        <begin position="146"/>
        <end position="165"/>
    </location>
</feature>
<evidence type="ECO:0000256" key="6">
    <source>
        <dbReference type="ARBA" id="ARBA00023118"/>
    </source>
</evidence>
<keyword evidence="3 8" id="KW-0812">Transmembrane</keyword>
<evidence type="ECO:0000256" key="5">
    <source>
        <dbReference type="ARBA" id="ARBA00022989"/>
    </source>
</evidence>
<reference evidence="10 13" key="2">
    <citation type="submission" date="2018-10" db="EMBL/GenBank/DDBJ databases">
        <title>Sequencing the genomes of 1000 actinobacteria strains.</title>
        <authorList>
            <person name="Klenk H.-P."/>
        </authorList>
    </citation>
    <scope>NUCLEOTIDE SEQUENCE [LARGE SCALE GENOMIC DNA]</scope>
    <source>
        <strain evidence="10 13">DSM 45119</strain>
    </source>
</reference>
<keyword evidence="7 8" id="KW-0472">Membrane</keyword>
<keyword evidence="2" id="KW-1003">Cell membrane</keyword>
<dbReference type="AlphaFoldDB" id="A0A1I5EZ42"/>
<feature type="transmembrane region" description="Helical" evidence="8">
    <location>
        <begin position="68"/>
        <end position="88"/>
    </location>
</feature>
<keyword evidence="13" id="KW-1185">Reference proteome</keyword>
<evidence type="ECO:0000313" key="10">
    <source>
        <dbReference type="EMBL" id="RKT83607.1"/>
    </source>
</evidence>
<feature type="transmembrane region" description="Helical" evidence="8">
    <location>
        <begin position="42"/>
        <end position="62"/>
    </location>
</feature>
<evidence type="ECO:0000256" key="1">
    <source>
        <dbReference type="ARBA" id="ARBA00004236"/>
    </source>
</evidence>
<evidence type="ECO:0000256" key="4">
    <source>
        <dbReference type="ARBA" id="ARBA00022741"/>
    </source>
</evidence>
<dbReference type="InterPro" id="IPR043760">
    <property type="entry name" value="PycTM_dom"/>
</dbReference>
<dbReference type="Proteomes" id="UP000199398">
    <property type="component" value="Unassembled WGS sequence"/>
</dbReference>
<reference evidence="11 12" key="1">
    <citation type="submission" date="2016-10" db="EMBL/GenBank/DDBJ databases">
        <authorList>
            <person name="de Groot N.N."/>
        </authorList>
    </citation>
    <scope>NUCLEOTIDE SEQUENCE [LARGE SCALE GENOMIC DNA]</scope>
    <source>
        <strain evidence="11 12">CPCC 201259</strain>
    </source>
</reference>
<keyword evidence="5 8" id="KW-1133">Transmembrane helix</keyword>
<proteinExistence type="predicted"/>
<evidence type="ECO:0000259" key="9">
    <source>
        <dbReference type="Pfam" id="PF18967"/>
    </source>
</evidence>
<keyword evidence="4" id="KW-0547">Nucleotide-binding</keyword>
<dbReference type="GO" id="GO:0000166">
    <property type="term" value="F:nucleotide binding"/>
    <property type="evidence" value="ECO:0007669"/>
    <property type="project" value="UniProtKB-KW"/>
</dbReference>
<sequence length="166" mass="18003">MGHDSGMGEREADSEVVERLLQDELSRGDAALARTETKTSTLLAVFSPILAVGLAVLPKAAAPLTAVLLFWAALTLLAVALLLLLWGVRPRLRRSGFTTYESMTDAEMLRHFTRISDDPQRWHRERLLVVAQVGATKFKLLRTSSLLIISALLLAIAAAIASATLA</sequence>